<gene>
    <name evidence="1" type="ORF">GCM10025751_50570</name>
</gene>
<dbReference type="AlphaFoldDB" id="A0AAV3UPX5"/>
<dbReference type="Proteomes" id="UP001501729">
    <property type="component" value="Unassembled WGS sequence"/>
</dbReference>
<protein>
    <submittedName>
        <fullName evidence="1">Uncharacterized protein</fullName>
    </submittedName>
</protein>
<name>A0AAV3UPX5_9EURY</name>
<keyword evidence="2" id="KW-1185">Reference proteome</keyword>
<evidence type="ECO:0000313" key="1">
    <source>
        <dbReference type="EMBL" id="GAA5062812.1"/>
    </source>
</evidence>
<reference evidence="1 2" key="1">
    <citation type="journal article" date="2019" name="Int. J. Syst. Evol. Microbiol.">
        <title>The Global Catalogue of Microorganisms (GCM) 10K type strain sequencing project: providing services to taxonomists for standard genome sequencing and annotation.</title>
        <authorList>
            <consortium name="The Broad Institute Genomics Platform"/>
            <consortium name="The Broad Institute Genome Sequencing Center for Infectious Disease"/>
            <person name="Wu L."/>
            <person name="Ma J."/>
        </authorList>
    </citation>
    <scope>NUCLEOTIDE SEQUENCE [LARGE SCALE GENOMIC DNA]</scope>
    <source>
        <strain evidence="1 2">JCM 17504</strain>
    </source>
</reference>
<comment type="caution">
    <text evidence="1">The sequence shown here is derived from an EMBL/GenBank/DDBJ whole genome shotgun (WGS) entry which is preliminary data.</text>
</comment>
<proteinExistence type="predicted"/>
<sequence length="105" mass="11296">MGKLLIVYSSVAAMVNAKVTVRTERDHGFGRIWATASDFVDMMGVEIRLACPAGEWSWITAAFTDSISPPFHVPSNCVRSIILDGRPLSTLRNGVGCSGLARALT</sequence>
<organism evidence="1 2">
    <name type="scientific">Haladaptatus pallidirubidus</name>
    <dbReference type="NCBI Taxonomy" id="1008152"/>
    <lineage>
        <taxon>Archaea</taxon>
        <taxon>Methanobacteriati</taxon>
        <taxon>Methanobacteriota</taxon>
        <taxon>Stenosarchaea group</taxon>
        <taxon>Halobacteria</taxon>
        <taxon>Halobacteriales</taxon>
        <taxon>Haladaptataceae</taxon>
        <taxon>Haladaptatus</taxon>
    </lineage>
</organism>
<evidence type="ECO:0000313" key="2">
    <source>
        <dbReference type="Proteomes" id="UP001501729"/>
    </source>
</evidence>
<accession>A0AAV3UPX5</accession>
<dbReference type="EMBL" id="BAABKX010000024">
    <property type="protein sequence ID" value="GAA5062812.1"/>
    <property type="molecule type" value="Genomic_DNA"/>
</dbReference>